<gene>
    <name evidence="3" type="primary">nagC_10</name>
    <name evidence="3" type="ORF">DWB77_07032</name>
</gene>
<dbReference type="AlphaFoldDB" id="A0A387HSX5"/>
<dbReference type="KEGG" id="shun:DWB77_07032"/>
<dbReference type="Pfam" id="PF00480">
    <property type="entry name" value="ROK"/>
    <property type="match status" value="1"/>
</dbReference>
<comment type="similarity">
    <text evidence="1">Belongs to the ROK (NagC/XylR) family.</text>
</comment>
<proteinExistence type="inferred from homology"/>
<dbReference type="Proteomes" id="UP000271554">
    <property type="component" value="Chromosome"/>
</dbReference>
<reference evidence="3 4" key="1">
    <citation type="submission" date="2018-10" db="EMBL/GenBank/DDBJ databases">
        <title>Relationship between Morphology and Antimicrobial Activity in Streptomyces.</title>
        <authorList>
            <person name="Kang H.J."/>
            <person name="Kim S.B."/>
        </authorList>
    </citation>
    <scope>NUCLEOTIDE SEQUENCE [LARGE SCALE GENOMIC DNA]</scope>
    <source>
        <strain evidence="3 4">BH38</strain>
    </source>
</reference>
<dbReference type="Gene3D" id="1.10.10.10">
    <property type="entry name" value="Winged helix-like DNA-binding domain superfamily/Winged helix DNA-binding domain"/>
    <property type="match status" value="1"/>
</dbReference>
<dbReference type="InterPro" id="IPR000600">
    <property type="entry name" value="ROK"/>
</dbReference>
<evidence type="ECO:0000256" key="1">
    <source>
        <dbReference type="ARBA" id="ARBA00006479"/>
    </source>
</evidence>
<dbReference type="InterPro" id="IPR036388">
    <property type="entry name" value="WH-like_DNA-bd_sf"/>
</dbReference>
<dbReference type="CDD" id="cd24076">
    <property type="entry name" value="ASKHA_ATPase_ROK_BsXylR-like"/>
    <property type="match status" value="1"/>
</dbReference>
<name>A0A387HSX5_9ACTN</name>
<protein>
    <submittedName>
        <fullName evidence="3">N-acetylglucosamine repressor</fullName>
    </submittedName>
</protein>
<sequence length="493" mass="51273">MVQVSQLSCRLKELRPCLGPSQRLKSFARTGASRTVRIGLVEAGTLRQTWGGARDTRWAGESTVAEVRGGVVRGVVMGGTARPSDRASIRRTNLGLVLRLLRDTGPRSRAQIAADTGLPRPTVTNLVAELVELRLVREGNSQREGAVGRPGVSVEIDGRAVCGLGVEINADYVSAVAQSLGGERVFERRIPLDVPAAGPDAVLDATAELIRAADAAVTAADARLVGAALGAPGNVDIGTGHVVYAPNIGWRGVAALAELRRRLGRDAPALHLENDAKLAAIAEYVIASAADIHDLISLTGETGVGGGIISGGRLLRGARGFAGEIGHMQLAPGGRLCNCGRRGCWETLVGLGALLRHAADPDDPVHDASLDVASRLDDLRRRAEAGDARTLGALDRLADDLSLGIALLVDVLNPRAVVLGGYFPVFADHVLDRVREGVARRVMAPDSGGCEILPSTLGLEAPARGGAQLALDAVYEDPSGTAAGGLRRGARPS</sequence>
<dbReference type="SUPFAM" id="SSF46785">
    <property type="entry name" value="Winged helix' DNA-binding domain"/>
    <property type="match status" value="1"/>
</dbReference>
<evidence type="ECO:0000313" key="3">
    <source>
        <dbReference type="EMBL" id="AYG84817.1"/>
    </source>
</evidence>
<feature type="domain" description="HTH iclR-type" evidence="2">
    <location>
        <begin position="97"/>
        <end position="137"/>
    </location>
</feature>
<dbReference type="GO" id="GO:0006355">
    <property type="term" value="P:regulation of DNA-templated transcription"/>
    <property type="evidence" value="ECO:0007669"/>
    <property type="project" value="InterPro"/>
</dbReference>
<dbReference type="Pfam" id="PF09339">
    <property type="entry name" value="HTH_IclR"/>
    <property type="match status" value="1"/>
</dbReference>
<dbReference type="SUPFAM" id="SSF53067">
    <property type="entry name" value="Actin-like ATPase domain"/>
    <property type="match status" value="2"/>
</dbReference>
<dbReference type="InterPro" id="IPR036390">
    <property type="entry name" value="WH_DNA-bd_sf"/>
</dbReference>
<dbReference type="EMBL" id="CP032698">
    <property type="protein sequence ID" value="AYG84817.1"/>
    <property type="molecule type" value="Genomic_DNA"/>
</dbReference>
<dbReference type="InterPro" id="IPR005471">
    <property type="entry name" value="Tscrpt_reg_IclR_N"/>
</dbReference>
<keyword evidence="4" id="KW-1185">Reference proteome</keyword>
<evidence type="ECO:0000259" key="2">
    <source>
        <dbReference type="Pfam" id="PF09339"/>
    </source>
</evidence>
<dbReference type="Gene3D" id="3.30.420.40">
    <property type="match status" value="2"/>
</dbReference>
<dbReference type="PANTHER" id="PTHR18964">
    <property type="entry name" value="ROK (REPRESSOR, ORF, KINASE) FAMILY"/>
    <property type="match status" value="1"/>
</dbReference>
<dbReference type="PANTHER" id="PTHR18964:SF149">
    <property type="entry name" value="BIFUNCTIONAL UDP-N-ACETYLGLUCOSAMINE 2-EPIMERASE_N-ACETYLMANNOSAMINE KINASE"/>
    <property type="match status" value="1"/>
</dbReference>
<dbReference type="GO" id="GO:0003677">
    <property type="term" value="F:DNA binding"/>
    <property type="evidence" value="ECO:0007669"/>
    <property type="project" value="InterPro"/>
</dbReference>
<dbReference type="InterPro" id="IPR043129">
    <property type="entry name" value="ATPase_NBD"/>
</dbReference>
<accession>A0A387HSX5</accession>
<evidence type="ECO:0000313" key="4">
    <source>
        <dbReference type="Proteomes" id="UP000271554"/>
    </source>
</evidence>
<organism evidence="3 4">
    <name type="scientific">Streptomyces hundungensis</name>
    <dbReference type="NCBI Taxonomy" id="1077946"/>
    <lineage>
        <taxon>Bacteria</taxon>
        <taxon>Bacillati</taxon>
        <taxon>Actinomycetota</taxon>
        <taxon>Actinomycetes</taxon>
        <taxon>Kitasatosporales</taxon>
        <taxon>Streptomycetaceae</taxon>
        <taxon>Streptomyces</taxon>
    </lineage>
</organism>